<evidence type="ECO:0000313" key="8">
    <source>
        <dbReference type="Proteomes" id="UP000515823"/>
    </source>
</evidence>
<evidence type="ECO:0000313" key="7">
    <source>
        <dbReference type="EMBL" id="QNM06681.1"/>
    </source>
</evidence>
<dbReference type="InterPro" id="IPR000577">
    <property type="entry name" value="Carb_kinase_FGGY"/>
</dbReference>
<dbReference type="SUPFAM" id="SSF53067">
    <property type="entry name" value="Actin-like ATPase domain"/>
    <property type="match status" value="2"/>
</dbReference>
<dbReference type="Gene3D" id="3.30.420.40">
    <property type="match status" value="2"/>
</dbReference>
<feature type="domain" description="Carbohydrate kinase FGGY N-terminal" evidence="5">
    <location>
        <begin position="3"/>
        <end position="245"/>
    </location>
</feature>
<dbReference type="InterPro" id="IPR018484">
    <property type="entry name" value="FGGY_N"/>
</dbReference>
<dbReference type="PANTHER" id="PTHR43095">
    <property type="entry name" value="SUGAR KINASE"/>
    <property type="match status" value="1"/>
</dbReference>
<keyword evidence="2 4" id="KW-0808">Transferase</keyword>
<dbReference type="InterPro" id="IPR018483">
    <property type="entry name" value="Carb_kinase_FGGY_CS"/>
</dbReference>
<dbReference type="InterPro" id="IPR018485">
    <property type="entry name" value="FGGY_C"/>
</dbReference>
<dbReference type="KEGG" id="qdo:H9Q78_06095"/>
<name>A0A7G9G799_9FIRM</name>
<dbReference type="RefSeq" id="WP_249304301.1">
    <property type="nucleotide sequence ID" value="NZ_CP060634.1"/>
</dbReference>
<dbReference type="GO" id="GO:0005975">
    <property type="term" value="P:carbohydrate metabolic process"/>
    <property type="evidence" value="ECO:0007669"/>
    <property type="project" value="InterPro"/>
</dbReference>
<comment type="similarity">
    <text evidence="1 4">Belongs to the FGGY kinase family.</text>
</comment>
<sequence>MKYLMGIDNGGTFVKAGLSDENGRLAAVARESIHNLTPKPGYTERDMGELWKQNAKVIREAVKKSGIDAKDIAGVSFSGHGKGLYLVGQDGKPSYKGILSTDTRAWKYVKQWKSDGTADKVYKKTYQDILACQPVSLLAWLRDHEPEVLENTKYIFSVKDYIRYCLTGIANGEYTDFSGANLINLDTAAYDRELMGYFGLDMVYDKLPPLKFSADVCGTVTEQAAEETGLVPGTPVMAGMFDVDACGIASGIYDEAPMCMIAGTWSINEYITKKPVVNGTVALNSMFCIPGYYLIEESSPTSAGNMQWFIDQLMAEKKEELAKEGKSIYDLTNEMAASIEPEDSNVVFLPFLNGSNEDPLAKGCFIGLTDFHDRRHMLRAVYEGIVFSHLTHVKRLLRNREEPEAIRLAGGAANSDVWVQIFADALQIPVETVECQEQGIMGAAMAAGIGAGVYGGYADAAAKLVHVSKKVMPRAEYKEIYEKKYKTYRQMIDALSGVWENLREGGEGDV</sequence>
<dbReference type="EMBL" id="CP060634">
    <property type="protein sequence ID" value="QNM06681.1"/>
    <property type="molecule type" value="Genomic_DNA"/>
</dbReference>
<dbReference type="Proteomes" id="UP000515823">
    <property type="component" value="Chromosome"/>
</dbReference>
<evidence type="ECO:0000259" key="6">
    <source>
        <dbReference type="Pfam" id="PF02782"/>
    </source>
</evidence>
<dbReference type="PIRSF" id="PIRSF000538">
    <property type="entry name" value="GlpK"/>
    <property type="match status" value="1"/>
</dbReference>
<protein>
    <submittedName>
        <fullName evidence="7">Carbohydrate kinase</fullName>
    </submittedName>
</protein>
<evidence type="ECO:0000256" key="3">
    <source>
        <dbReference type="ARBA" id="ARBA00022777"/>
    </source>
</evidence>
<dbReference type="PANTHER" id="PTHR43095:SF3">
    <property type="entry name" value="L-XYLULOSE_3-KETO-L-GULONATE KINASE"/>
    <property type="match status" value="1"/>
</dbReference>
<dbReference type="CDD" id="cd07802">
    <property type="entry name" value="ASKHA_NBD_FGGY_EcLyxK-like"/>
    <property type="match status" value="1"/>
</dbReference>
<feature type="domain" description="Carbohydrate kinase FGGY C-terminal" evidence="6">
    <location>
        <begin position="260"/>
        <end position="450"/>
    </location>
</feature>
<evidence type="ECO:0000259" key="5">
    <source>
        <dbReference type="Pfam" id="PF00370"/>
    </source>
</evidence>
<evidence type="ECO:0000256" key="4">
    <source>
        <dbReference type="RuleBase" id="RU003733"/>
    </source>
</evidence>
<proteinExistence type="inferred from homology"/>
<organism evidence="7 8">
    <name type="scientific">Qiania dongpingensis</name>
    <dbReference type="NCBI Taxonomy" id="2763669"/>
    <lineage>
        <taxon>Bacteria</taxon>
        <taxon>Bacillati</taxon>
        <taxon>Bacillota</taxon>
        <taxon>Clostridia</taxon>
        <taxon>Lachnospirales</taxon>
        <taxon>Lachnospiraceae</taxon>
        <taxon>Qiania</taxon>
    </lineage>
</organism>
<dbReference type="GO" id="GO:0016773">
    <property type="term" value="F:phosphotransferase activity, alcohol group as acceptor"/>
    <property type="evidence" value="ECO:0007669"/>
    <property type="project" value="InterPro"/>
</dbReference>
<dbReference type="Pfam" id="PF00370">
    <property type="entry name" value="FGGY_N"/>
    <property type="match status" value="1"/>
</dbReference>
<reference evidence="7 8" key="1">
    <citation type="submission" date="2020-08" db="EMBL/GenBank/DDBJ databases">
        <authorList>
            <person name="Liu C."/>
            <person name="Sun Q."/>
        </authorList>
    </citation>
    <scope>NUCLEOTIDE SEQUENCE [LARGE SCALE GENOMIC DNA]</scope>
    <source>
        <strain evidence="7 8">NSJ-38</strain>
    </source>
</reference>
<accession>A0A7G9G799</accession>
<dbReference type="InterPro" id="IPR043129">
    <property type="entry name" value="ATPase_NBD"/>
</dbReference>
<keyword evidence="8" id="KW-1185">Reference proteome</keyword>
<dbReference type="GO" id="GO:0016301">
    <property type="term" value="F:kinase activity"/>
    <property type="evidence" value="ECO:0007669"/>
    <property type="project" value="UniProtKB-KW"/>
</dbReference>
<keyword evidence="3 4" id="KW-0418">Kinase</keyword>
<dbReference type="InterPro" id="IPR050406">
    <property type="entry name" value="FGGY_Carb_Kinase"/>
</dbReference>
<dbReference type="PROSITE" id="PS00445">
    <property type="entry name" value="FGGY_KINASES_2"/>
    <property type="match status" value="1"/>
</dbReference>
<gene>
    <name evidence="7" type="ORF">H9Q78_06095</name>
</gene>
<evidence type="ECO:0000256" key="1">
    <source>
        <dbReference type="ARBA" id="ARBA00009156"/>
    </source>
</evidence>
<dbReference type="Pfam" id="PF02782">
    <property type="entry name" value="FGGY_C"/>
    <property type="match status" value="1"/>
</dbReference>
<evidence type="ECO:0000256" key="2">
    <source>
        <dbReference type="ARBA" id="ARBA00022679"/>
    </source>
</evidence>
<dbReference type="AlphaFoldDB" id="A0A7G9G799"/>